<proteinExistence type="inferred from homology"/>
<evidence type="ECO:0000256" key="7">
    <source>
        <dbReference type="ARBA" id="ARBA00023133"/>
    </source>
</evidence>
<evidence type="ECO:0000256" key="9">
    <source>
        <dbReference type="ARBA" id="ARBA00047690"/>
    </source>
</evidence>
<evidence type="ECO:0000256" key="5">
    <source>
        <dbReference type="ARBA" id="ARBA00022692"/>
    </source>
</evidence>
<keyword evidence="4 10" id="KW-0808">Transferase</keyword>
<dbReference type="Proteomes" id="UP000239663">
    <property type="component" value="Unassembled WGS sequence"/>
</dbReference>
<dbReference type="GO" id="GO:0005886">
    <property type="term" value="C:plasma membrane"/>
    <property type="evidence" value="ECO:0007669"/>
    <property type="project" value="UniProtKB-SubCell"/>
</dbReference>
<dbReference type="FunFam" id="1.10.357.140:FF:000001">
    <property type="entry name" value="Protoheme IX farnesyltransferase"/>
    <property type="match status" value="1"/>
</dbReference>
<dbReference type="Pfam" id="PF01040">
    <property type="entry name" value="UbiA"/>
    <property type="match status" value="1"/>
</dbReference>
<evidence type="ECO:0000313" key="12">
    <source>
        <dbReference type="Proteomes" id="UP000239663"/>
    </source>
</evidence>
<reference evidence="11 12" key="1">
    <citation type="submission" date="2017-12" db="EMBL/GenBank/DDBJ databases">
        <title>Taxonomic description and draft genome of Pradoshia cofamensis Gen. nov., sp. nov., a thermotolerant bacillale isolated from anterior gut of earthworm Eisenia fetida.</title>
        <authorList>
            <person name="Saha T."/>
            <person name="Chakraborty R."/>
        </authorList>
    </citation>
    <scope>NUCLEOTIDE SEQUENCE [LARGE SCALE GENOMIC DNA]</scope>
    <source>
        <strain evidence="11 12">EAG3</strain>
    </source>
</reference>
<dbReference type="HAMAP" id="MF_00154">
    <property type="entry name" value="CyoE_CtaB"/>
    <property type="match status" value="1"/>
</dbReference>
<dbReference type="PANTHER" id="PTHR43448">
    <property type="entry name" value="PROTOHEME IX FARNESYLTRANSFERASE, MITOCHONDRIAL"/>
    <property type="match status" value="1"/>
</dbReference>
<evidence type="ECO:0000256" key="3">
    <source>
        <dbReference type="ARBA" id="ARBA00022475"/>
    </source>
</evidence>
<keyword evidence="7 10" id="KW-0350">Heme biosynthesis</keyword>
<comment type="catalytic activity">
    <reaction evidence="9 10">
        <text>heme b + (2E,6E)-farnesyl diphosphate + H2O = Fe(II)-heme o + diphosphate</text>
        <dbReference type="Rhea" id="RHEA:28070"/>
        <dbReference type="ChEBI" id="CHEBI:15377"/>
        <dbReference type="ChEBI" id="CHEBI:33019"/>
        <dbReference type="ChEBI" id="CHEBI:60344"/>
        <dbReference type="ChEBI" id="CHEBI:60530"/>
        <dbReference type="ChEBI" id="CHEBI:175763"/>
        <dbReference type="EC" id="2.5.1.141"/>
    </reaction>
</comment>
<keyword evidence="12" id="KW-1185">Reference proteome</keyword>
<comment type="similarity">
    <text evidence="10">Belongs to the UbiA prenyltransferase family. Protoheme IX farnesyltransferase subfamily.</text>
</comment>
<feature type="transmembrane region" description="Helical" evidence="10">
    <location>
        <begin position="280"/>
        <end position="301"/>
    </location>
</feature>
<dbReference type="InterPro" id="IPR030470">
    <property type="entry name" value="UbiA_prenylTrfase_CS"/>
</dbReference>
<dbReference type="CDD" id="cd13957">
    <property type="entry name" value="PT_UbiA_Cox10"/>
    <property type="match status" value="1"/>
</dbReference>
<comment type="subunit">
    <text evidence="10">Interacts with CtaA.</text>
</comment>
<comment type="subcellular location">
    <subcellularLocation>
        <location evidence="1 10">Cell membrane</location>
        <topology evidence="1 10">Multi-pass membrane protein</topology>
    </subcellularLocation>
</comment>
<dbReference type="GO" id="GO:0048034">
    <property type="term" value="P:heme O biosynthetic process"/>
    <property type="evidence" value="ECO:0007669"/>
    <property type="project" value="UniProtKB-UniRule"/>
</dbReference>
<dbReference type="NCBIfam" id="TIGR01473">
    <property type="entry name" value="cyoE_ctaB"/>
    <property type="match status" value="1"/>
</dbReference>
<comment type="function">
    <text evidence="10">Converts heme B (protoheme IX) to heme O by substitution of the vinyl group on carbon 2 of heme B porphyrin ring with a hydroxyethyl farnesyl side group.</text>
</comment>
<dbReference type="InterPro" id="IPR000537">
    <property type="entry name" value="UbiA_prenyltransferase"/>
</dbReference>
<feature type="transmembrane region" description="Helical" evidence="10">
    <location>
        <begin position="145"/>
        <end position="167"/>
    </location>
</feature>
<dbReference type="PROSITE" id="PS00943">
    <property type="entry name" value="UBIA"/>
    <property type="match status" value="1"/>
</dbReference>
<feature type="transmembrane region" description="Helical" evidence="10">
    <location>
        <begin position="240"/>
        <end position="259"/>
    </location>
</feature>
<dbReference type="InterPro" id="IPR044878">
    <property type="entry name" value="UbiA_sf"/>
</dbReference>
<dbReference type="InterPro" id="IPR006369">
    <property type="entry name" value="Protohaem_IX_farnesylTrfase"/>
</dbReference>
<feature type="transmembrane region" description="Helical" evidence="10">
    <location>
        <begin position="95"/>
        <end position="115"/>
    </location>
</feature>
<organism evidence="11 12">
    <name type="scientific">Pradoshia eiseniae</name>
    <dbReference type="NCBI Taxonomy" id="2064768"/>
    <lineage>
        <taxon>Bacteria</taxon>
        <taxon>Bacillati</taxon>
        <taxon>Bacillota</taxon>
        <taxon>Bacilli</taxon>
        <taxon>Bacillales</taxon>
        <taxon>Bacillaceae</taxon>
        <taxon>Pradoshia</taxon>
    </lineage>
</organism>
<accession>A0A2S7MZ32</accession>
<dbReference type="AlphaFoldDB" id="A0A2S7MZ32"/>
<evidence type="ECO:0000256" key="1">
    <source>
        <dbReference type="ARBA" id="ARBA00004651"/>
    </source>
</evidence>
<evidence type="ECO:0000256" key="2">
    <source>
        <dbReference type="ARBA" id="ARBA00004919"/>
    </source>
</evidence>
<dbReference type="EMBL" id="PKOZ01000006">
    <property type="protein sequence ID" value="PQD95082.1"/>
    <property type="molecule type" value="Genomic_DNA"/>
</dbReference>
<dbReference type="EC" id="2.5.1.141" evidence="10"/>
<evidence type="ECO:0000256" key="6">
    <source>
        <dbReference type="ARBA" id="ARBA00022989"/>
    </source>
</evidence>
<keyword evidence="3 10" id="KW-1003">Cell membrane</keyword>
<feature type="transmembrane region" description="Helical" evidence="10">
    <location>
        <begin position="121"/>
        <end position="138"/>
    </location>
</feature>
<evidence type="ECO:0000256" key="10">
    <source>
        <dbReference type="HAMAP-Rule" id="MF_00154"/>
    </source>
</evidence>
<feature type="transmembrane region" description="Helical" evidence="10">
    <location>
        <begin position="215"/>
        <end position="234"/>
    </location>
</feature>
<protein>
    <recommendedName>
        <fullName evidence="10">Protoheme IX farnesyltransferase</fullName>
        <ecNumber evidence="10">2.5.1.141</ecNumber>
    </recommendedName>
    <alternativeName>
        <fullName evidence="10">Heme B farnesyltransferase</fullName>
    </alternativeName>
    <alternativeName>
        <fullName evidence="10">Heme O synthase</fullName>
    </alternativeName>
</protein>
<evidence type="ECO:0000256" key="4">
    <source>
        <dbReference type="ARBA" id="ARBA00022679"/>
    </source>
</evidence>
<dbReference type="OrthoDB" id="9814417at2"/>
<keyword evidence="8 10" id="KW-0472">Membrane</keyword>
<feature type="transmembrane region" description="Helical" evidence="10">
    <location>
        <begin position="173"/>
        <end position="194"/>
    </location>
</feature>
<comment type="miscellaneous">
    <text evidence="10">Carbon 2 of the heme B porphyrin ring is defined according to the Fischer nomenclature.</text>
</comment>
<evidence type="ECO:0000256" key="8">
    <source>
        <dbReference type="ARBA" id="ARBA00023136"/>
    </source>
</evidence>
<comment type="pathway">
    <text evidence="2 10">Porphyrin-containing compound metabolism; heme O biosynthesis; heme O from protoheme: step 1/1.</text>
</comment>
<keyword evidence="5 10" id="KW-0812">Transmembrane</keyword>
<sequence length="304" mass="33921">MKTEKETGNTLLKDFLVLIKVGIVNSNVITAFTGIWLGLYFTDQHFFANLDIVLLGVIGIALIIGGSGCLNNYIDRDIDHFMERTKKRPTVTGKVNPLKVLYMGLSMVIIGSLMLLVASPAAALLGLFGVFAYVVMYTMWTKRRIVSNTVVGSISGAMPPLIGWAVVDPALHPVAWGLFLLMFVWQPPHFYALAMKRTEEYRAAGIPMLPVVKGFHSTKVHILIWVALLLPIPFLLAPVGMSIVVLITLLNIGWLLLSFKGFSFKKKFTKEEDLKWANKMFIYSLNYMTISFVSMVIVSLINLF</sequence>
<keyword evidence="6 10" id="KW-1133">Transmembrane helix</keyword>
<name>A0A2S7MZ32_9BACI</name>
<feature type="transmembrane region" description="Helical" evidence="10">
    <location>
        <begin position="21"/>
        <end position="41"/>
    </location>
</feature>
<evidence type="ECO:0000313" key="11">
    <source>
        <dbReference type="EMBL" id="PQD95082.1"/>
    </source>
</evidence>
<feature type="transmembrane region" description="Helical" evidence="10">
    <location>
        <begin position="53"/>
        <end position="74"/>
    </location>
</feature>
<dbReference type="Gene3D" id="1.10.357.140">
    <property type="entry name" value="UbiA prenyltransferase"/>
    <property type="match status" value="1"/>
</dbReference>
<comment type="caution">
    <text evidence="11">The sequence shown here is derived from an EMBL/GenBank/DDBJ whole genome shotgun (WGS) entry which is preliminary data.</text>
</comment>
<dbReference type="UniPathway" id="UPA00834">
    <property type="reaction ID" value="UER00712"/>
</dbReference>
<dbReference type="GO" id="GO:0008495">
    <property type="term" value="F:protoheme IX farnesyltransferase activity"/>
    <property type="evidence" value="ECO:0007669"/>
    <property type="project" value="UniProtKB-UniRule"/>
</dbReference>
<dbReference type="PANTHER" id="PTHR43448:SF2">
    <property type="entry name" value="PROTOHEME IX FARNESYLTRANSFERASE, MITOCHONDRIAL"/>
    <property type="match status" value="1"/>
</dbReference>
<gene>
    <name evidence="10" type="primary">ctaB</name>
    <name evidence="11" type="ORF">CYL18_11450</name>
</gene>